<dbReference type="CDD" id="cd02227">
    <property type="entry name" value="cupin_TM1112-like"/>
    <property type="match status" value="1"/>
</dbReference>
<dbReference type="InterPro" id="IPR014710">
    <property type="entry name" value="RmlC-like_jellyroll"/>
</dbReference>
<proteinExistence type="predicted"/>
<evidence type="ECO:0000313" key="2">
    <source>
        <dbReference type="EMBL" id="OYD22677.1"/>
    </source>
</evidence>
<dbReference type="EMBL" id="NQJF01000014">
    <property type="protein sequence ID" value="OYD22677.1"/>
    <property type="molecule type" value="Genomic_DNA"/>
</dbReference>
<organism evidence="2 3">
    <name type="scientific">Oceanimonas baumannii</name>
    <dbReference type="NCBI Taxonomy" id="129578"/>
    <lineage>
        <taxon>Bacteria</taxon>
        <taxon>Pseudomonadati</taxon>
        <taxon>Pseudomonadota</taxon>
        <taxon>Gammaproteobacteria</taxon>
        <taxon>Aeromonadales</taxon>
        <taxon>Aeromonadaceae</taxon>
        <taxon>Oceanimonas</taxon>
    </lineage>
</organism>
<evidence type="ECO:0000313" key="3">
    <source>
        <dbReference type="Proteomes" id="UP000243640"/>
    </source>
</evidence>
<name>A0A235CF75_9GAMM</name>
<dbReference type="InterPro" id="IPR011051">
    <property type="entry name" value="RmlC_Cupin_sf"/>
</dbReference>
<sequence>MMTEIIRLTNDTLFSAATPVAEPIGLPVAQTRTALHRELSDTQNTTGIWECTPGSWRRQVLLAEYSYIISGTGRFTPDEGEPVDFQAGDAIYFPANTSGTWEIRETVRKTYLLLG</sequence>
<dbReference type="Pfam" id="PF05899">
    <property type="entry name" value="Cupin_3"/>
    <property type="match status" value="1"/>
</dbReference>
<accession>A0A235CF75</accession>
<dbReference type="Proteomes" id="UP000243640">
    <property type="component" value="Unassembled WGS sequence"/>
</dbReference>
<gene>
    <name evidence="2" type="ORF">B6S09_15685</name>
</gene>
<dbReference type="AlphaFoldDB" id="A0A235CF75"/>
<evidence type="ECO:0000259" key="1">
    <source>
        <dbReference type="Pfam" id="PF05899"/>
    </source>
</evidence>
<dbReference type="Gene3D" id="2.60.120.10">
    <property type="entry name" value="Jelly Rolls"/>
    <property type="match status" value="1"/>
</dbReference>
<protein>
    <recommendedName>
        <fullName evidence="1">(S)-ureidoglycine aminohydrolase cupin domain-containing protein</fullName>
    </recommendedName>
</protein>
<dbReference type="PANTHER" id="PTHR40943:SF1">
    <property type="entry name" value="CYTOPLASMIC PROTEIN"/>
    <property type="match status" value="1"/>
</dbReference>
<dbReference type="OrthoDB" id="9799053at2"/>
<dbReference type="PANTHER" id="PTHR40943">
    <property type="entry name" value="CYTOPLASMIC PROTEIN-RELATED"/>
    <property type="match status" value="1"/>
</dbReference>
<dbReference type="InterPro" id="IPR008579">
    <property type="entry name" value="UGlyAH_Cupin_dom"/>
</dbReference>
<feature type="domain" description="(S)-ureidoglycine aminohydrolase cupin" evidence="1">
    <location>
        <begin position="42"/>
        <end position="111"/>
    </location>
</feature>
<dbReference type="SUPFAM" id="SSF51182">
    <property type="entry name" value="RmlC-like cupins"/>
    <property type="match status" value="1"/>
</dbReference>
<comment type="caution">
    <text evidence="2">The sequence shown here is derived from an EMBL/GenBank/DDBJ whole genome shotgun (WGS) entry which is preliminary data.</text>
</comment>
<reference evidence="2 3" key="1">
    <citation type="submission" date="2017-08" db="EMBL/GenBank/DDBJ databases">
        <title>Draft Genome Sequence of the Marine Bacterium Oceanimonas baumannii ATCC 700832.</title>
        <authorList>
            <person name="Mcclelland W.D."/>
            <person name="Brennan M.A."/>
            <person name="Trachtenberg A.M."/>
            <person name="Maclea K.S."/>
        </authorList>
    </citation>
    <scope>NUCLEOTIDE SEQUENCE [LARGE SCALE GENOMIC DNA]</scope>
    <source>
        <strain evidence="2 3">ATCC 700832</strain>
    </source>
</reference>